<evidence type="ECO:0000259" key="1">
    <source>
        <dbReference type="Pfam" id="PF13640"/>
    </source>
</evidence>
<protein>
    <recommendedName>
        <fullName evidence="1">Prolyl 4-hydroxylase alpha subunit Fe(2+) 2OG dioxygenase domain-containing protein</fullName>
    </recommendedName>
</protein>
<reference evidence="2" key="1">
    <citation type="journal article" date="2012" name="ISME J.">
        <title>Roseobacter clade bacteria are abundant in coastal sediments and encode a novel combination of sulfur oxidation genes.</title>
        <authorList>
            <person name="Lenk S."/>
            <person name="Moraru C."/>
            <person name="Hahnke S."/>
            <person name="Arnds J."/>
            <person name="Richter M."/>
            <person name="Kube M."/>
            <person name="Reinhardt R."/>
            <person name="Brinkhoff T."/>
            <person name="Harder J."/>
            <person name="Amann R."/>
            <person name="Mussmann M."/>
        </authorList>
    </citation>
    <scope>NUCLEOTIDE SEQUENCE</scope>
</reference>
<dbReference type="Gene3D" id="2.60.120.620">
    <property type="entry name" value="q2cbj1_9rhob like domain"/>
    <property type="match status" value="1"/>
</dbReference>
<accession>I1X581</accession>
<gene>
    <name evidence="2" type="ORF">ws034A6_0025</name>
</gene>
<dbReference type="InterPro" id="IPR011051">
    <property type="entry name" value="RmlC_Cupin_sf"/>
</dbReference>
<dbReference type="AlphaFoldDB" id="I1X581"/>
<dbReference type="EMBL" id="JQ256787">
    <property type="protein sequence ID" value="AFI78656.1"/>
    <property type="molecule type" value="Genomic_DNA"/>
</dbReference>
<dbReference type="InterPro" id="IPR044862">
    <property type="entry name" value="Pro_4_hyd_alph_FE2OG_OXY"/>
</dbReference>
<evidence type="ECO:0000313" key="2">
    <source>
        <dbReference type="EMBL" id="AFI78656.1"/>
    </source>
</evidence>
<dbReference type="SUPFAM" id="SSF51182">
    <property type="entry name" value="RmlC-like cupins"/>
    <property type="match status" value="1"/>
</dbReference>
<organism evidence="2">
    <name type="scientific">uncultured bacterium ws034A6</name>
    <dbReference type="NCBI Taxonomy" id="1131824"/>
    <lineage>
        <taxon>Bacteria</taxon>
        <taxon>environmental samples</taxon>
    </lineage>
</organism>
<sequence>MLFQELTLEEPGELNTRLCERFMELSATDRIRQTHHFGGRFENTYIEEADIPDIATVLNVMKQQAGQQLGIPADTLKAGFWFNAMEAGHRTAPHHHDENDELLSAVYYIRVPENSGDLILYDDGRKIRIQPQEGKMVLFAPGVMHEVTAHLGSGLRLAVAMNVGPSGD</sequence>
<dbReference type="Pfam" id="PF13640">
    <property type="entry name" value="2OG-FeII_Oxy_3"/>
    <property type="match status" value="1"/>
</dbReference>
<name>I1X581_9BACT</name>
<proteinExistence type="predicted"/>
<feature type="domain" description="Prolyl 4-hydroxylase alpha subunit Fe(2+) 2OG dioxygenase" evidence="1">
    <location>
        <begin position="81"/>
        <end position="162"/>
    </location>
</feature>